<dbReference type="InterPro" id="IPR054491">
    <property type="entry name" value="MGH1-like_GH"/>
</dbReference>
<evidence type="ECO:0000313" key="2">
    <source>
        <dbReference type="EMBL" id="MBB6678520.1"/>
    </source>
</evidence>
<gene>
    <name evidence="2" type="ORF">H4Q31_14605</name>
</gene>
<sequence length="552" mass="62533">MESTLLARLREQNIEQRLGPLGKSSDRIVLSEWQRSGVRFAAAEGRLEEVYYLALRKLLDCIVPLGGETSILQEGGIYLGCWLESTGTINAELLSRFLPGVSEATYRSFARHQRADGLLPYKLTAQGPAYRQIQLVTPLGRSVWNHYALHGRDRDFLLAMYRAMERYDRWLADHRDTRGTGCVEAFSAFDTGHDLSPRFWHVPDAPHLGDASRFDPDSPILPFLAPDLTANVYCQRQYLARMAEELGFSGEEWRMKAAKSLDSLFRYCYDEEDRFFYDRDRHDRFVKVQSDVLLRVLACEVGDREFFDSMLQAYLLNTSKFFAKYPFTSIAMDDPRFDPHSGYNSWAGPSNFLSLIRAPHAFEHHGRYVELTWALQPILSSFARATRFAQTISPWTGEEGFTEAYSPSILCLLDYVERLSGILPTPDGELWFTGLIPYARDHGAEVAGETAYARTVGGVAFELLNLREGSAIYRGGEPYMTFPSGVRVVTDRNGELIGVVGMSARTVEGTLSWGGRELPFAARGNERLRYEDGQLRSEEGEEPIGVIYPTYK</sequence>
<dbReference type="Pfam" id="PF22422">
    <property type="entry name" value="MGH1-like_GH"/>
    <property type="match status" value="1"/>
</dbReference>
<protein>
    <recommendedName>
        <fullName evidence="1">Mannosylglycerate hydrolase MGH1-like glycoside hydrolase domain-containing protein</fullName>
    </recommendedName>
</protein>
<dbReference type="EMBL" id="JACJVN010000056">
    <property type="protein sequence ID" value="MBB6678520.1"/>
    <property type="molecule type" value="Genomic_DNA"/>
</dbReference>
<name>A0A841TH01_9BACL</name>
<organism evidence="2 3">
    <name type="scientific">Cohnella lubricantis</name>
    <dbReference type="NCBI Taxonomy" id="2163172"/>
    <lineage>
        <taxon>Bacteria</taxon>
        <taxon>Bacillati</taxon>
        <taxon>Bacillota</taxon>
        <taxon>Bacilli</taxon>
        <taxon>Bacillales</taxon>
        <taxon>Paenibacillaceae</taxon>
        <taxon>Cohnella</taxon>
    </lineage>
</organism>
<dbReference type="AlphaFoldDB" id="A0A841TH01"/>
<accession>A0A841TH01</accession>
<evidence type="ECO:0000259" key="1">
    <source>
        <dbReference type="Pfam" id="PF22422"/>
    </source>
</evidence>
<proteinExistence type="predicted"/>
<evidence type="ECO:0000313" key="3">
    <source>
        <dbReference type="Proteomes" id="UP000574133"/>
    </source>
</evidence>
<feature type="domain" description="Mannosylglycerate hydrolase MGH1-like glycoside hydrolase" evidence="1">
    <location>
        <begin position="105"/>
        <end position="405"/>
    </location>
</feature>
<dbReference type="RefSeq" id="WP_185179783.1">
    <property type="nucleotide sequence ID" value="NZ_CBCSEP010000010.1"/>
</dbReference>
<dbReference type="Proteomes" id="UP000574133">
    <property type="component" value="Unassembled WGS sequence"/>
</dbReference>
<dbReference type="InterPro" id="IPR008928">
    <property type="entry name" value="6-hairpin_glycosidase_sf"/>
</dbReference>
<dbReference type="SUPFAM" id="SSF48208">
    <property type="entry name" value="Six-hairpin glycosidases"/>
    <property type="match status" value="1"/>
</dbReference>
<comment type="caution">
    <text evidence="2">The sequence shown here is derived from an EMBL/GenBank/DDBJ whole genome shotgun (WGS) entry which is preliminary data.</text>
</comment>
<keyword evidence="3" id="KW-1185">Reference proteome</keyword>
<reference evidence="2 3" key="1">
    <citation type="submission" date="2020-08" db="EMBL/GenBank/DDBJ databases">
        <title>Cohnella phylogeny.</title>
        <authorList>
            <person name="Dunlap C."/>
        </authorList>
    </citation>
    <scope>NUCLEOTIDE SEQUENCE [LARGE SCALE GENOMIC DNA]</scope>
    <source>
        <strain evidence="2 3">DSM 103658</strain>
    </source>
</reference>
<dbReference type="GO" id="GO:0005975">
    <property type="term" value="P:carbohydrate metabolic process"/>
    <property type="evidence" value="ECO:0007669"/>
    <property type="project" value="InterPro"/>
</dbReference>
<dbReference type="InterPro" id="IPR012341">
    <property type="entry name" value="6hp_glycosidase-like_sf"/>
</dbReference>
<dbReference type="Gene3D" id="1.50.10.10">
    <property type="match status" value="1"/>
</dbReference>